<keyword evidence="3" id="KW-1185">Reference proteome</keyword>
<dbReference type="AlphaFoldDB" id="A0A366HEE5"/>
<reference evidence="2 3" key="1">
    <citation type="submission" date="2018-06" db="EMBL/GenBank/DDBJ databases">
        <title>Genomic Encyclopedia of Type Strains, Phase IV (KMG-IV): sequencing the most valuable type-strain genomes for metagenomic binning, comparative biology and taxonomic classification.</title>
        <authorList>
            <person name="Goeker M."/>
        </authorList>
    </citation>
    <scope>NUCLEOTIDE SEQUENCE [LARGE SCALE GENOMIC DNA]</scope>
    <source>
        <strain evidence="2 3">DSM 25532</strain>
    </source>
</reference>
<evidence type="ECO:0000313" key="2">
    <source>
        <dbReference type="EMBL" id="RBP39678.1"/>
    </source>
</evidence>
<proteinExistence type="predicted"/>
<dbReference type="Proteomes" id="UP000253426">
    <property type="component" value="Unassembled WGS sequence"/>
</dbReference>
<accession>A0A366HEE5</accession>
<dbReference type="EMBL" id="QNRR01000009">
    <property type="protein sequence ID" value="RBP39678.1"/>
    <property type="molecule type" value="Genomic_DNA"/>
</dbReference>
<keyword evidence="1" id="KW-0812">Transmembrane</keyword>
<feature type="transmembrane region" description="Helical" evidence="1">
    <location>
        <begin position="12"/>
        <end position="34"/>
    </location>
</feature>
<sequence>MPSFRLTDVAAARLDVVSFFLMAYLALTLVFKWIWNGVAKDFPKLPRLTYPRALGMMVVCGMFLYVILTMIAGARELMTPGAWRQTGITYTVEPEKQAKPWLDSARQQAMERLRQGLFEYAKKHNGEFPPHTEALDFPRELWRGIDPDRTTYGYYPGRRAEEGNFIVAFEPYVYGSRRYVLLSSGEIINLPLHELSERAKKEMEQVIASGRP</sequence>
<protein>
    <submittedName>
        <fullName evidence="2">Uncharacterized protein</fullName>
    </submittedName>
</protein>
<feature type="transmembrane region" description="Helical" evidence="1">
    <location>
        <begin position="54"/>
        <end position="74"/>
    </location>
</feature>
<gene>
    <name evidence="2" type="ORF">DES53_109105</name>
</gene>
<comment type="caution">
    <text evidence="2">The sequence shown here is derived from an EMBL/GenBank/DDBJ whole genome shotgun (WGS) entry which is preliminary data.</text>
</comment>
<organism evidence="2 3">
    <name type="scientific">Roseimicrobium gellanilyticum</name>
    <dbReference type="NCBI Taxonomy" id="748857"/>
    <lineage>
        <taxon>Bacteria</taxon>
        <taxon>Pseudomonadati</taxon>
        <taxon>Verrucomicrobiota</taxon>
        <taxon>Verrucomicrobiia</taxon>
        <taxon>Verrucomicrobiales</taxon>
        <taxon>Verrucomicrobiaceae</taxon>
        <taxon>Roseimicrobium</taxon>
    </lineage>
</organism>
<keyword evidence="1" id="KW-0472">Membrane</keyword>
<keyword evidence="1" id="KW-1133">Transmembrane helix</keyword>
<name>A0A366HEE5_9BACT</name>
<evidence type="ECO:0000313" key="3">
    <source>
        <dbReference type="Proteomes" id="UP000253426"/>
    </source>
</evidence>
<evidence type="ECO:0000256" key="1">
    <source>
        <dbReference type="SAM" id="Phobius"/>
    </source>
</evidence>